<dbReference type="AlphaFoldDB" id="A0A3P6BBV3"/>
<proteinExistence type="predicted"/>
<accession>A0A3P6BBV3</accession>
<name>A0A3P6BBV3_BRACM</name>
<evidence type="ECO:0000313" key="1">
    <source>
        <dbReference type="EMBL" id="VDC99835.1"/>
    </source>
</evidence>
<gene>
    <name evidence="1" type="ORF">BRAA07T30223Z</name>
</gene>
<sequence length="68" mass="7533">MKLYLWDQAAVDFCKKFKSSDNTPSMILVTTVYPKRLGGTLALTSMTSSRVFLTTRSNQLKSISAGII</sequence>
<organism evidence="1">
    <name type="scientific">Brassica campestris</name>
    <name type="common">Field mustard</name>
    <dbReference type="NCBI Taxonomy" id="3711"/>
    <lineage>
        <taxon>Eukaryota</taxon>
        <taxon>Viridiplantae</taxon>
        <taxon>Streptophyta</taxon>
        <taxon>Embryophyta</taxon>
        <taxon>Tracheophyta</taxon>
        <taxon>Spermatophyta</taxon>
        <taxon>Magnoliopsida</taxon>
        <taxon>eudicotyledons</taxon>
        <taxon>Gunneridae</taxon>
        <taxon>Pentapetalae</taxon>
        <taxon>rosids</taxon>
        <taxon>malvids</taxon>
        <taxon>Brassicales</taxon>
        <taxon>Brassicaceae</taxon>
        <taxon>Brassiceae</taxon>
        <taxon>Brassica</taxon>
    </lineage>
</organism>
<reference evidence="1" key="1">
    <citation type="submission" date="2018-11" db="EMBL/GenBank/DDBJ databases">
        <authorList>
            <consortium name="Genoscope - CEA"/>
            <person name="William W."/>
        </authorList>
    </citation>
    <scope>NUCLEOTIDE SEQUENCE</scope>
</reference>
<protein>
    <submittedName>
        <fullName evidence="1">Uncharacterized protein</fullName>
    </submittedName>
</protein>
<dbReference type="EMBL" id="LR031574">
    <property type="protein sequence ID" value="VDC99835.1"/>
    <property type="molecule type" value="Genomic_DNA"/>
</dbReference>